<name>A0A4P8XGY6_9BACL</name>
<dbReference type="Pfam" id="PF01370">
    <property type="entry name" value="Epimerase"/>
    <property type="match status" value="1"/>
</dbReference>
<proteinExistence type="inferred from homology"/>
<evidence type="ECO:0000256" key="1">
    <source>
        <dbReference type="ARBA" id="ARBA00009353"/>
    </source>
</evidence>
<organism evidence="4 5">
    <name type="scientific">Paenibacillus algicola</name>
    <dbReference type="NCBI Taxonomy" id="2565926"/>
    <lineage>
        <taxon>Bacteria</taxon>
        <taxon>Bacillati</taxon>
        <taxon>Bacillota</taxon>
        <taxon>Bacilli</taxon>
        <taxon>Bacillales</taxon>
        <taxon>Paenibacillaceae</taxon>
        <taxon>Paenibacillus</taxon>
    </lineage>
</organism>
<evidence type="ECO:0000313" key="4">
    <source>
        <dbReference type="EMBL" id="QCT01787.1"/>
    </source>
</evidence>
<protein>
    <recommendedName>
        <fullName evidence="6">TIGR01777 family protein</fullName>
    </recommendedName>
</protein>
<evidence type="ECO:0000259" key="3">
    <source>
        <dbReference type="Pfam" id="PF08338"/>
    </source>
</evidence>
<dbReference type="NCBIfam" id="TIGR01777">
    <property type="entry name" value="yfcH"/>
    <property type="match status" value="1"/>
</dbReference>
<reference evidence="4 5" key="1">
    <citation type="submission" date="2019-05" db="EMBL/GenBank/DDBJ databases">
        <authorList>
            <person name="Chen C."/>
        </authorList>
    </citation>
    <scope>NUCLEOTIDE SEQUENCE [LARGE SCALE GENOMIC DNA]</scope>
    <source>
        <strain evidence="4 5">HB172198</strain>
    </source>
</reference>
<comment type="similarity">
    <text evidence="1">Belongs to the NAD(P)-dependent epimerase/dehydratase family. SDR39U1 subfamily.</text>
</comment>
<dbReference type="AlphaFoldDB" id="A0A4P8XGY6"/>
<dbReference type="OrthoDB" id="9801773at2"/>
<sequence>MKVAICGGTGFIGQAMSEKWIAEGHEVLVVTRSRPASEDQTELERSITYVTWDEMEQQPERLEGLDALINLAGSSLSQRWTEAAKKSILSSRLQTVEAVARLMARLSSPPPVVIQASAMAIYGTSDTETFDESSPARVMDFPSRVVQAWEEAADGIEAERLVKLRISVVLGQDGGAFPKMILPYKLGIGGKIGSGRQWMSWIHLQDMVSLIEFCITRSDISGPVNAASPHPVTNDEFGRTAGSVYHRPHWLPVPGFALKALLGELSMILLDGQRVIPMKAERHGFHFRYPELKEALQELKQQ</sequence>
<dbReference type="PANTHER" id="PTHR11092:SF0">
    <property type="entry name" value="EPIMERASE FAMILY PROTEIN SDR39U1"/>
    <property type="match status" value="1"/>
</dbReference>
<evidence type="ECO:0000259" key="2">
    <source>
        <dbReference type="Pfam" id="PF01370"/>
    </source>
</evidence>
<dbReference type="Pfam" id="PF08338">
    <property type="entry name" value="DUF1731"/>
    <property type="match status" value="1"/>
</dbReference>
<keyword evidence="5" id="KW-1185">Reference proteome</keyword>
<dbReference type="Gene3D" id="3.40.50.720">
    <property type="entry name" value="NAD(P)-binding Rossmann-like Domain"/>
    <property type="match status" value="1"/>
</dbReference>
<gene>
    <name evidence="4" type="ORF">E6C60_1069</name>
</gene>
<dbReference type="CDD" id="cd05242">
    <property type="entry name" value="SDR_a8"/>
    <property type="match status" value="1"/>
</dbReference>
<dbReference type="RefSeq" id="WP_138224854.1">
    <property type="nucleotide sequence ID" value="NZ_CP040396.1"/>
</dbReference>
<feature type="domain" description="NAD-dependent epimerase/dehydratase" evidence="2">
    <location>
        <begin position="4"/>
        <end position="218"/>
    </location>
</feature>
<accession>A0A4P8XGY6</accession>
<evidence type="ECO:0000313" key="5">
    <source>
        <dbReference type="Proteomes" id="UP000300879"/>
    </source>
</evidence>
<dbReference type="InterPro" id="IPR010099">
    <property type="entry name" value="SDR39U1"/>
</dbReference>
<dbReference type="InterPro" id="IPR036291">
    <property type="entry name" value="NAD(P)-bd_dom_sf"/>
</dbReference>
<dbReference type="InterPro" id="IPR013549">
    <property type="entry name" value="DUF1731"/>
</dbReference>
<dbReference type="KEGG" id="palo:E6C60_1069"/>
<feature type="domain" description="DUF1731" evidence="3">
    <location>
        <begin position="253"/>
        <end position="299"/>
    </location>
</feature>
<dbReference type="EMBL" id="CP040396">
    <property type="protein sequence ID" value="QCT01787.1"/>
    <property type="molecule type" value="Genomic_DNA"/>
</dbReference>
<dbReference type="InterPro" id="IPR001509">
    <property type="entry name" value="Epimerase_deHydtase"/>
</dbReference>
<dbReference type="Proteomes" id="UP000300879">
    <property type="component" value="Chromosome"/>
</dbReference>
<dbReference type="PANTHER" id="PTHR11092">
    <property type="entry name" value="SUGAR NUCLEOTIDE EPIMERASE RELATED"/>
    <property type="match status" value="1"/>
</dbReference>
<evidence type="ECO:0008006" key="6">
    <source>
        <dbReference type="Google" id="ProtNLM"/>
    </source>
</evidence>
<dbReference type="SUPFAM" id="SSF51735">
    <property type="entry name" value="NAD(P)-binding Rossmann-fold domains"/>
    <property type="match status" value="1"/>
</dbReference>